<sequence>MQSRYYGNTSQTASFGGYRQVVRLLLEKNAKADAQATVRQRTPGVFKGRP</sequence>
<dbReference type="AlphaFoldDB" id="A0A6A5SGV5"/>
<evidence type="ECO:0000313" key="1">
    <source>
        <dbReference type="EMBL" id="KAF1936627.1"/>
    </source>
</evidence>
<organism evidence="1 2">
    <name type="scientific">Clathrospora elynae</name>
    <dbReference type="NCBI Taxonomy" id="706981"/>
    <lineage>
        <taxon>Eukaryota</taxon>
        <taxon>Fungi</taxon>
        <taxon>Dikarya</taxon>
        <taxon>Ascomycota</taxon>
        <taxon>Pezizomycotina</taxon>
        <taxon>Dothideomycetes</taxon>
        <taxon>Pleosporomycetidae</taxon>
        <taxon>Pleosporales</taxon>
        <taxon>Diademaceae</taxon>
        <taxon>Clathrospora</taxon>
    </lineage>
</organism>
<dbReference type="OrthoDB" id="4772757at2759"/>
<protein>
    <submittedName>
        <fullName evidence="1">Uncharacterized protein</fullName>
    </submittedName>
</protein>
<evidence type="ECO:0000313" key="2">
    <source>
        <dbReference type="Proteomes" id="UP000800038"/>
    </source>
</evidence>
<gene>
    <name evidence="1" type="ORF">EJ02DRAFT_479809</name>
</gene>
<proteinExistence type="predicted"/>
<reference evidence="1" key="1">
    <citation type="journal article" date="2020" name="Stud. Mycol.">
        <title>101 Dothideomycetes genomes: a test case for predicting lifestyles and emergence of pathogens.</title>
        <authorList>
            <person name="Haridas S."/>
            <person name="Albert R."/>
            <person name="Binder M."/>
            <person name="Bloem J."/>
            <person name="Labutti K."/>
            <person name="Salamov A."/>
            <person name="Andreopoulos B."/>
            <person name="Baker S."/>
            <person name="Barry K."/>
            <person name="Bills G."/>
            <person name="Bluhm B."/>
            <person name="Cannon C."/>
            <person name="Castanera R."/>
            <person name="Culley D."/>
            <person name="Daum C."/>
            <person name="Ezra D."/>
            <person name="Gonzalez J."/>
            <person name="Henrissat B."/>
            <person name="Kuo A."/>
            <person name="Liang C."/>
            <person name="Lipzen A."/>
            <person name="Lutzoni F."/>
            <person name="Magnuson J."/>
            <person name="Mondo S."/>
            <person name="Nolan M."/>
            <person name="Ohm R."/>
            <person name="Pangilinan J."/>
            <person name="Park H.-J."/>
            <person name="Ramirez L."/>
            <person name="Alfaro M."/>
            <person name="Sun H."/>
            <person name="Tritt A."/>
            <person name="Yoshinaga Y."/>
            <person name="Zwiers L.-H."/>
            <person name="Turgeon B."/>
            <person name="Goodwin S."/>
            <person name="Spatafora J."/>
            <person name="Crous P."/>
            <person name="Grigoriev I."/>
        </authorList>
    </citation>
    <scope>NUCLEOTIDE SEQUENCE</scope>
    <source>
        <strain evidence="1">CBS 161.51</strain>
    </source>
</reference>
<keyword evidence="2" id="KW-1185">Reference proteome</keyword>
<name>A0A6A5SGV5_9PLEO</name>
<accession>A0A6A5SGV5</accession>
<dbReference type="EMBL" id="ML976178">
    <property type="protein sequence ID" value="KAF1936627.1"/>
    <property type="molecule type" value="Genomic_DNA"/>
</dbReference>
<dbReference type="Proteomes" id="UP000800038">
    <property type="component" value="Unassembled WGS sequence"/>
</dbReference>